<dbReference type="EC" id="3.4.21.53" evidence="9 10"/>
<dbReference type="InterPro" id="IPR003111">
    <property type="entry name" value="Lon_prtase_N"/>
</dbReference>
<comment type="caution">
    <text evidence="17">The sequence shown here is derived from an EMBL/GenBank/DDBJ whole genome shotgun (WGS) entry which is preliminary data.</text>
</comment>
<dbReference type="SUPFAM" id="SSF54211">
    <property type="entry name" value="Ribosomal protein S5 domain 2-like"/>
    <property type="match status" value="1"/>
</dbReference>
<dbReference type="GO" id="GO:0005737">
    <property type="term" value="C:cytoplasm"/>
    <property type="evidence" value="ECO:0007669"/>
    <property type="project" value="UniProtKB-SubCell"/>
</dbReference>
<evidence type="ECO:0000256" key="7">
    <source>
        <dbReference type="ARBA" id="ARBA00022840"/>
    </source>
</evidence>
<dbReference type="InterPro" id="IPR015947">
    <property type="entry name" value="PUA-like_sf"/>
</dbReference>
<dbReference type="InterPro" id="IPR027543">
    <property type="entry name" value="Lon_bac"/>
</dbReference>
<proteinExistence type="evidence at transcript level"/>
<keyword evidence="4 9" id="KW-0547">Nucleotide-binding</keyword>
<evidence type="ECO:0000256" key="12">
    <source>
        <dbReference type="PIRSR" id="PIRSR001174-2"/>
    </source>
</evidence>
<dbReference type="InterPro" id="IPR054594">
    <property type="entry name" value="Lon_lid"/>
</dbReference>
<accession>A0A9D1VTR5</accession>
<dbReference type="InterPro" id="IPR003593">
    <property type="entry name" value="AAA+_ATPase"/>
</dbReference>
<dbReference type="Pfam" id="PF00004">
    <property type="entry name" value="AAA"/>
    <property type="match status" value="1"/>
</dbReference>
<dbReference type="SMART" id="SM00382">
    <property type="entry name" value="AAA"/>
    <property type="match status" value="1"/>
</dbReference>
<dbReference type="InterPro" id="IPR008269">
    <property type="entry name" value="Lon_proteolytic"/>
</dbReference>
<dbReference type="GO" id="GO:0016887">
    <property type="term" value="F:ATP hydrolysis activity"/>
    <property type="evidence" value="ECO:0007669"/>
    <property type="project" value="UniProtKB-UniRule"/>
</dbReference>
<dbReference type="Gene3D" id="1.20.5.5270">
    <property type="match status" value="1"/>
</dbReference>
<dbReference type="Gene3D" id="1.10.8.60">
    <property type="match status" value="1"/>
</dbReference>
<evidence type="ECO:0000256" key="10">
    <source>
        <dbReference type="PIRNR" id="PIRNR001174"/>
    </source>
</evidence>
<keyword evidence="7 9" id="KW-0067">ATP-binding</keyword>
<comment type="subcellular location">
    <subcellularLocation>
        <location evidence="1 9 10">Cytoplasm</location>
    </subcellularLocation>
</comment>
<dbReference type="GO" id="GO:0004176">
    <property type="term" value="F:ATP-dependent peptidase activity"/>
    <property type="evidence" value="ECO:0007669"/>
    <property type="project" value="UniProtKB-UniRule"/>
</dbReference>
<comment type="similarity">
    <text evidence="9 10 13 14">Belongs to the peptidase S16 family.</text>
</comment>
<dbReference type="GO" id="GO:0004252">
    <property type="term" value="F:serine-type endopeptidase activity"/>
    <property type="evidence" value="ECO:0007669"/>
    <property type="project" value="UniProtKB-UniRule"/>
</dbReference>
<sequence length="773" mass="85659">MPKSTKKIVRYPLVAVRGKVIFPDTVNSFDVGRIISLAAVSRASEREMTLFVSMQKDPAKDEIAADDVCAVGTVVRIRQIAKLPSGNLRLTVAGICRAKAEEIYEEEGSLYADVYELKAVHGDSVLEEAYFRTARDVMRDIQNSDPRFPKEAAAALENITDPDAYIGNALLYLHIKEETKQKLLETVGVVERLKMFERCLNDELEIAKLEKKISAAVRQNIDKNQKEYFLREQLKAIHNELGDDVAERDTLTEKIKAKHMPAEVEEKALKEIARTDKMPPSSPEYTVIRNYLDWLIDLPWAEETQDTEKLSDAQKILDEDHYGLEKVKTRITEYLAVLQLTKSMNAPILCFVGPPGVGKTSIAKSIARALGRKFVRMSLGGVKDEAEIRGHRRTYVGAIPGRIIYAMRQAGSINPVFLLDEIDKVSSDMRGDPASALLEVLDPEQNATFRDRFLEVPYDLSKVLFVTTANTVETIPAPLLDRMELIELNGYTLDEKREIARRYLIPKKIAENGLTPAILEMTDGAITAVIEGYTMEAGVRNLERQIGSVCRKIAVRYAEDRALEKQVVTEKEIPELLGVRRYQDDPARLDGNEVGAATGLAWTSFGGTTLTIEVSAMPGKGEILLTGKLGDVMKESARAAISYIRAHADRYGIPPEAFAETDIHIHVPEGATPKDGPSAGITMATAILSAFTHKPVRKDIAMTGEITLRGKVLPIGGLKEKALAAHRIGIKNIIIPQDNVRDEEEIPANVREDLHFIPASDVGTVFENAIVGL</sequence>
<reference evidence="17" key="1">
    <citation type="journal article" date="2021" name="PeerJ">
        <title>Extensive microbial diversity within the chicken gut microbiome revealed by metagenomics and culture.</title>
        <authorList>
            <person name="Gilroy R."/>
            <person name="Ravi A."/>
            <person name="Getino M."/>
            <person name="Pursley I."/>
            <person name="Horton D.L."/>
            <person name="Alikhan N.F."/>
            <person name="Baker D."/>
            <person name="Gharbi K."/>
            <person name="Hall N."/>
            <person name="Watson M."/>
            <person name="Adriaenssens E.M."/>
            <person name="Foster-Nyarko E."/>
            <person name="Jarju S."/>
            <person name="Secka A."/>
            <person name="Antonio M."/>
            <person name="Oren A."/>
            <person name="Chaudhuri R.R."/>
            <person name="La Ragione R."/>
            <person name="Hildebrand F."/>
            <person name="Pallen M.J."/>
        </authorList>
    </citation>
    <scope>NUCLEOTIDE SEQUENCE</scope>
    <source>
        <strain evidence="17">26628</strain>
    </source>
</reference>
<dbReference type="InterPro" id="IPR003959">
    <property type="entry name" value="ATPase_AAA_core"/>
</dbReference>
<dbReference type="InterPro" id="IPR046336">
    <property type="entry name" value="Lon_prtase_N_sf"/>
</dbReference>
<dbReference type="PRINTS" id="PR00830">
    <property type="entry name" value="ENDOLAPTASE"/>
</dbReference>
<comment type="induction">
    <text evidence="9">By heat shock.</text>
</comment>
<dbReference type="InterPro" id="IPR027065">
    <property type="entry name" value="Lon_Prtase"/>
</dbReference>
<dbReference type="Gene3D" id="1.20.58.1480">
    <property type="match status" value="1"/>
</dbReference>
<evidence type="ECO:0000259" key="15">
    <source>
        <dbReference type="PROSITE" id="PS51786"/>
    </source>
</evidence>
<dbReference type="Pfam" id="PF02190">
    <property type="entry name" value="LON_substr_bdg"/>
    <property type="match status" value="1"/>
</dbReference>
<dbReference type="Gene3D" id="3.40.50.300">
    <property type="entry name" value="P-loop containing nucleotide triphosphate hydrolases"/>
    <property type="match status" value="1"/>
</dbReference>
<evidence type="ECO:0000256" key="2">
    <source>
        <dbReference type="ARBA" id="ARBA00022490"/>
    </source>
</evidence>
<evidence type="ECO:0000256" key="4">
    <source>
        <dbReference type="ARBA" id="ARBA00022741"/>
    </source>
</evidence>
<evidence type="ECO:0000256" key="1">
    <source>
        <dbReference type="ARBA" id="ARBA00004496"/>
    </source>
</evidence>
<dbReference type="GO" id="GO:0005524">
    <property type="term" value="F:ATP binding"/>
    <property type="evidence" value="ECO:0007669"/>
    <property type="project" value="UniProtKB-UniRule"/>
</dbReference>
<feature type="active site" evidence="9 11">
    <location>
        <position position="721"/>
    </location>
</feature>
<comment type="catalytic activity">
    <reaction evidence="9 10 13">
        <text>Hydrolysis of proteins in presence of ATP.</text>
        <dbReference type="EC" id="3.4.21.53"/>
    </reaction>
</comment>
<evidence type="ECO:0000313" key="17">
    <source>
        <dbReference type="EMBL" id="HIX46683.1"/>
    </source>
</evidence>
<organism evidence="17 18">
    <name type="scientific">Candidatus Borkfalkia faecigallinarum</name>
    <dbReference type="NCBI Taxonomy" id="2838509"/>
    <lineage>
        <taxon>Bacteria</taxon>
        <taxon>Bacillati</taxon>
        <taxon>Bacillota</taxon>
        <taxon>Clostridia</taxon>
        <taxon>Christensenellales</taxon>
        <taxon>Christensenellaceae</taxon>
        <taxon>Candidatus Borkfalkia</taxon>
    </lineage>
</organism>
<protein>
    <recommendedName>
        <fullName evidence="9 10">Lon protease</fullName>
        <ecNumber evidence="9 10">3.4.21.53</ecNumber>
    </recommendedName>
    <alternativeName>
        <fullName evidence="9">ATP-dependent protease La</fullName>
    </alternativeName>
</protein>
<dbReference type="SUPFAM" id="SSF52540">
    <property type="entry name" value="P-loop containing nucleoside triphosphate hydrolases"/>
    <property type="match status" value="1"/>
</dbReference>
<evidence type="ECO:0000256" key="11">
    <source>
        <dbReference type="PIRSR" id="PIRSR001174-1"/>
    </source>
</evidence>
<keyword evidence="8 9" id="KW-0346">Stress response</keyword>
<keyword evidence="6 9" id="KW-0720">Serine protease</keyword>
<dbReference type="SUPFAM" id="SSF88697">
    <property type="entry name" value="PUA domain-like"/>
    <property type="match status" value="1"/>
</dbReference>
<dbReference type="NCBIfam" id="TIGR00763">
    <property type="entry name" value="lon"/>
    <property type="match status" value="1"/>
</dbReference>
<dbReference type="PANTHER" id="PTHR10046">
    <property type="entry name" value="ATP DEPENDENT LON PROTEASE FAMILY MEMBER"/>
    <property type="match status" value="1"/>
</dbReference>
<dbReference type="Proteomes" id="UP000824249">
    <property type="component" value="Unassembled WGS sequence"/>
</dbReference>
<evidence type="ECO:0000256" key="5">
    <source>
        <dbReference type="ARBA" id="ARBA00022801"/>
    </source>
</evidence>
<dbReference type="PROSITE" id="PS01046">
    <property type="entry name" value="LON_SER"/>
    <property type="match status" value="1"/>
</dbReference>
<gene>
    <name evidence="9 17" type="primary">lon</name>
    <name evidence="17" type="ORF">H9737_03220</name>
</gene>
<dbReference type="Pfam" id="PF05362">
    <property type="entry name" value="Lon_C"/>
    <property type="match status" value="1"/>
</dbReference>
<dbReference type="CDD" id="cd19500">
    <property type="entry name" value="RecA-like_Lon"/>
    <property type="match status" value="1"/>
</dbReference>
<evidence type="ECO:0000259" key="16">
    <source>
        <dbReference type="PROSITE" id="PS51787"/>
    </source>
</evidence>
<evidence type="ECO:0000256" key="3">
    <source>
        <dbReference type="ARBA" id="ARBA00022670"/>
    </source>
</evidence>
<dbReference type="GO" id="GO:0006515">
    <property type="term" value="P:protein quality control for misfolded or incompletely synthesized proteins"/>
    <property type="evidence" value="ECO:0007669"/>
    <property type="project" value="UniProtKB-UniRule"/>
</dbReference>
<dbReference type="Pfam" id="PF22667">
    <property type="entry name" value="Lon_lid"/>
    <property type="match status" value="1"/>
</dbReference>
<dbReference type="FunFam" id="1.20.5.5270:FF:000002">
    <property type="entry name" value="Lon protease homolog"/>
    <property type="match status" value="1"/>
</dbReference>
<dbReference type="InterPro" id="IPR014721">
    <property type="entry name" value="Ribsml_uS5_D2-typ_fold_subgr"/>
</dbReference>
<evidence type="ECO:0000256" key="8">
    <source>
        <dbReference type="ARBA" id="ARBA00023016"/>
    </source>
</evidence>
<keyword evidence="3 9" id="KW-0645">Protease</keyword>
<keyword evidence="2 9" id="KW-0963">Cytoplasm</keyword>
<dbReference type="SMART" id="SM00464">
    <property type="entry name" value="LON"/>
    <property type="match status" value="1"/>
</dbReference>
<comment type="subunit">
    <text evidence="9 10">Homohexamer. Organized in a ring with a central cavity.</text>
</comment>
<dbReference type="GO" id="GO:0034605">
    <property type="term" value="P:cellular response to heat"/>
    <property type="evidence" value="ECO:0007669"/>
    <property type="project" value="UniProtKB-UniRule"/>
</dbReference>
<evidence type="ECO:0000256" key="6">
    <source>
        <dbReference type="ARBA" id="ARBA00022825"/>
    </source>
</evidence>
<evidence type="ECO:0000256" key="14">
    <source>
        <dbReference type="RuleBase" id="RU000591"/>
    </source>
</evidence>
<keyword evidence="5 9" id="KW-0378">Hydrolase</keyword>
<dbReference type="Gene3D" id="2.30.130.40">
    <property type="entry name" value="LON domain-like"/>
    <property type="match status" value="1"/>
</dbReference>
<dbReference type="PIRSF" id="PIRSF001174">
    <property type="entry name" value="Lon_proteas"/>
    <property type="match status" value="1"/>
</dbReference>
<evidence type="ECO:0000256" key="13">
    <source>
        <dbReference type="PROSITE-ProRule" id="PRU01122"/>
    </source>
</evidence>
<dbReference type="InterPro" id="IPR004815">
    <property type="entry name" value="Lon_bac/euk-typ"/>
</dbReference>
<dbReference type="InterPro" id="IPR027417">
    <property type="entry name" value="P-loop_NTPase"/>
</dbReference>
<dbReference type="PROSITE" id="PS51787">
    <property type="entry name" value="LON_N"/>
    <property type="match status" value="1"/>
</dbReference>
<dbReference type="PROSITE" id="PS51786">
    <property type="entry name" value="LON_PROTEOLYTIC"/>
    <property type="match status" value="1"/>
</dbReference>
<reference evidence="17" key="2">
    <citation type="submission" date="2021-04" db="EMBL/GenBank/DDBJ databases">
        <authorList>
            <person name="Gilroy R."/>
        </authorList>
    </citation>
    <scope>NUCLEOTIDE SEQUENCE</scope>
    <source>
        <strain evidence="17">26628</strain>
    </source>
</reference>
<feature type="active site" evidence="9 11">
    <location>
        <position position="678"/>
    </location>
</feature>
<dbReference type="Gene3D" id="3.30.230.10">
    <property type="match status" value="1"/>
</dbReference>
<dbReference type="HAMAP" id="MF_01973">
    <property type="entry name" value="lon_bact"/>
    <property type="match status" value="1"/>
</dbReference>
<evidence type="ECO:0000313" key="18">
    <source>
        <dbReference type="Proteomes" id="UP000824249"/>
    </source>
</evidence>
<feature type="binding site" evidence="9 12">
    <location>
        <begin position="353"/>
        <end position="360"/>
    </location>
    <ligand>
        <name>ATP</name>
        <dbReference type="ChEBI" id="CHEBI:30616"/>
    </ligand>
</feature>
<dbReference type="AlphaFoldDB" id="A0A9D1VTR5"/>
<dbReference type="InterPro" id="IPR008268">
    <property type="entry name" value="Peptidase_S16_AS"/>
</dbReference>
<dbReference type="GO" id="GO:0043565">
    <property type="term" value="F:sequence-specific DNA binding"/>
    <property type="evidence" value="ECO:0007669"/>
    <property type="project" value="UniProtKB-UniRule"/>
</dbReference>
<comment type="function">
    <text evidence="9">ATP-dependent serine protease that mediates the selective degradation of mutant and abnormal proteins as well as certain short-lived regulatory proteins. Required for cellular homeostasis and for survival from DNA damage and developmental changes induced by stress. Degrades polypeptides processively to yield small peptide fragments that are 5 to 10 amino acids long. Binds to DNA in a double-stranded, site-specific manner.</text>
</comment>
<feature type="domain" description="Lon N-terminal" evidence="16">
    <location>
        <begin position="11"/>
        <end position="204"/>
    </location>
</feature>
<evidence type="ECO:0000256" key="9">
    <source>
        <dbReference type="HAMAP-Rule" id="MF_01973"/>
    </source>
</evidence>
<dbReference type="InterPro" id="IPR020568">
    <property type="entry name" value="Ribosomal_Su5_D2-typ_SF"/>
</dbReference>
<dbReference type="EMBL" id="DXFD01000052">
    <property type="protein sequence ID" value="HIX46683.1"/>
    <property type="molecule type" value="Genomic_DNA"/>
</dbReference>
<feature type="domain" description="Lon proteolytic" evidence="15">
    <location>
        <begin position="591"/>
        <end position="772"/>
    </location>
</feature>
<dbReference type="FunFam" id="3.40.50.300:FF:000382">
    <property type="entry name" value="Lon protease homolog 2, peroxisomal"/>
    <property type="match status" value="1"/>
</dbReference>
<name>A0A9D1VTR5_9FIRM</name>